<proteinExistence type="inferred from homology"/>
<dbReference type="Gene3D" id="2.30.29.30">
    <property type="entry name" value="Pleckstrin-homology domain (PH domain)/Phosphotyrosine-binding domain (PTB)"/>
    <property type="match status" value="1"/>
</dbReference>
<dbReference type="SUPFAM" id="SSF52799">
    <property type="entry name" value="(Phosphotyrosine protein) phosphatases II"/>
    <property type="match status" value="1"/>
</dbReference>
<dbReference type="Gene3D" id="3.30.450.200">
    <property type="match status" value="1"/>
</dbReference>
<feature type="domain" description="PH" evidence="6">
    <location>
        <begin position="1696"/>
        <end position="1788"/>
    </location>
</feature>
<dbReference type="InterPro" id="IPR005113">
    <property type="entry name" value="uDENN_dom"/>
</dbReference>
<organism evidence="10 11">
    <name type="scientific">Galendromus occidentalis</name>
    <name type="common">western predatory mite</name>
    <dbReference type="NCBI Taxonomy" id="34638"/>
    <lineage>
        <taxon>Eukaryota</taxon>
        <taxon>Metazoa</taxon>
        <taxon>Ecdysozoa</taxon>
        <taxon>Arthropoda</taxon>
        <taxon>Chelicerata</taxon>
        <taxon>Arachnida</taxon>
        <taxon>Acari</taxon>
        <taxon>Parasitiformes</taxon>
        <taxon>Mesostigmata</taxon>
        <taxon>Gamasina</taxon>
        <taxon>Phytoseioidea</taxon>
        <taxon>Phytoseiidae</taxon>
        <taxon>Typhlodrominae</taxon>
        <taxon>Galendromus</taxon>
    </lineage>
</organism>
<evidence type="ECO:0000313" key="11">
    <source>
        <dbReference type="RefSeq" id="XP_018493678.2"/>
    </source>
</evidence>
<dbReference type="InterPro" id="IPR004182">
    <property type="entry name" value="GRAM"/>
</dbReference>
<accession>A0AAJ7P8V3</accession>
<dbReference type="PROSITE" id="PS50081">
    <property type="entry name" value="ZF_DAG_PE_2"/>
    <property type="match status" value="1"/>
</dbReference>
<dbReference type="PROSITE" id="PS50003">
    <property type="entry name" value="PH_DOMAIN"/>
    <property type="match status" value="1"/>
</dbReference>
<dbReference type="GeneID" id="100898162"/>
<dbReference type="PROSITE" id="PS00479">
    <property type="entry name" value="ZF_DAG_PE_1"/>
    <property type="match status" value="1"/>
</dbReference>
<dbReference type="Gene3D" id="3.30.60.20">
    <property type="match status" value="1"/>
</dbReference>
<feature type="domain" description="Myotubularin phosphatase" evidence="9">
    <location>
        <begin position="1033"/>
        <end position="1467"/>
    </location>
</feature>
<keyword evidence="4" id="KW-0862">Zinc</keyword>
<reference evidence="11" key="1">
    <citation type="submission" date="2025-08" db="UniProtKB">
        <authorList>
            <consortium name="RefSeq"/>
        </authorList>
    </citation>
    <scope>IDENTIFICATION</scope>
</reference>
<dbReference type="Pfam" id="PF06602">
    <property type="entry name" value="Myotub-related"/>
    <property type="match status" value="1"/>
</dbReference>
<dbReference type="InterPro" id="IPR029021">
    <property type="entry name" value="Prot-tyrosine_phosphatase-like"/>
</dbReference>
<dbReference type="GO" id="GO:0005085">
    <property type="term" value="F:guanyl-nucleotide exchange factor activity"/>
    <property type="evidence" value="ECO:0007669"/>
    <property type="project" value="TreeGrafter"/>
</dbReference>
<feature type="compositionally biased region" description="Low complexity" evidence="5">
    <location>
        <begin position="1194"/>
        <end position="1203"/>
    </location>
</feature>
<dbReference type="InterPro" id="IPR030564">
    <property type="entry name" value="Myotubularin"/>
</dbReference>
<dbReference type="InterPro" id="IPR005112">
    <property type="entry name" value="dDENN_dom"/>
</dbReference>
<dbReference type="InterPro" id="IPR037516">
    <property type="entry name" value="Tripartite_DENN"/>
</dbReference>
<dbReference type="Pfam" id="PF02141">
    <property type="entry name" value="DENN"/>
    <property type="match status" value="1"/>
</dbReference>
<evidence type="ECO:0000313" key="10">
    <source>
        <dbReference type="Proteomes" id="UP000694867"/>
    </source>
</evidence>
<dbReference type="RefSeq" id="XP_018493678.2">
    <property type="nucleotide sequence ID" value="XM_018638162.2"/>
</dbReference>
<dbReference type="Proteomes" id="UP000694867">
    <property type="component" value="Unplaced"/>
</dbReference>
<evidence type="ECO:0000259" key="8">
    <source>
        <dbReference type="PROSITE" id="PS50211"/>
    </source>
</evidence>
<dbReference type="PROSITE" id="PS51339">
    <property type="entry name" value="PPASE_MYOTUBULARIN"/>
    <property type="match status" value="1"/>
</dbReference>
<dbReference type="FunFam" id="2.30.29.30:FF:000286">
    <property type="entry name" value="PH-protein kinase domain containing protein"/>
    <property type="match status" value="1"/>
</dbReference>
<dbReference type="CDD" id="cd13208">
    <property type="entry name" value="PH-GRAM_MTMR5_MTMR13"/>
    <property type="match status" value="1"/>
</dbReference>
<dbReference type="SMART" id="SM00109">
    <property type="entry name" value="C1"/>
    <property type="match status" value="1"/>
</dbReference>
<evidence type="ECO:0000259" key="9">
    <source>
        <dbReference type="PROSITE" id="PS51339"/>
    </source>
</evidence>
<dbReference type="Pfam" id="PF03456">
    <property type="entry name" value="uDENN"/>
    <property type="match status" value="1"/>
</dbReference>
<dbReference type="Pfam" id="PF00169">
    <property type="entry name" value="PH"/>
    <property type="match status" value="1"/>
</dbReference>
<dbReference type="GO" id="GO:0046872">
    <property type="term" value="F:metal ion binding"/>
    <property type="evidence" value="ECO:0007669"/>
    <property type="project" value="UniProtKB-KW"/>
</dbReference>
<name>A0AAJ7P8V3_9ACAR</name>
<evidence type="ECO:0000259" key="6">
    <source>
        <dbReference type="PROSITE" id="PS50003"/>
    </source>
</evidence>
<evidence type="ECO:0000259" key="7">
    <source>
        <dbReference type="PROSITE" id="PS50081"/>
    </source>
</evidence>
<dbReference type="SMART" id="SM00801">
    <property type="entry name" value="dDENN"/>
    <property type="match status" value="1"/>
</dbReference>
<dbReference type="InterPro" id="IPR011993">
    <property type="entry name" value="PH-like_dom_sf"/>
</dbReference>
<dbReference type="SUPFAM" id="SSF57889">
    <property type="entry name" value="Cysteine-rich domain"/>
    <property type="match status" value="1"/>
</dbReference>
<dbReference type="SMART" id="SM00800">
    <property type="entry name" value="uDENN"/>
    <property type="match status" value="1"/>
</dbReference>
<keyword evidence="10" id="KW-1185">Reference proteome</keyword>
<dbReference type="InterPro" id="IPR001849">
    <property type="entry name" value="PH_domain"/>
</dbReference>
<feature type="domain" description="Phorbol-ester/DAG-type" evidence="7">
    <location>
        <begin position="1607"/>
        <end position="1657"/>
    </location>
</feature>
<dbReference type="CTD" id="41427"/>
<dbReference type="InterPro" id="IPR010569">
    <property type="entry name" value="Myotubularin-like_Pase_dom"/>
</dbReference>
<dbReference type="SMART" id="SM00799">
    <property type="entry name" value="DENN"/>
    <property type="match status" value="1"/>
</dbReference>
<comment type="similarity">
    <text evidence="1">Belongs to the protein-tyrosine phosphatase family. Non-receptor class myotubularin subfamily.</text>
</comment>
<dbReference type="InterPro" id="IPR001194">
    <property type="entry name" value="cDENN_dom"/>
</dbReference>
<dbReference type="PANTHER" id="PTHR10807:SF109">
    <property type="entry name" value="SET DOMAIN BINDING FACTOR, ISOFORM A"/>
    <property type="match status" value="1"/>
</dbReference>
<dbReference type="GO" id="GO:0005737">
    <property type="term" value="C:cytoplasm"/>
    <property type="evidence" value="ECO:0007669"/>
    <property type="project" value="TreeGrafter"/>
</dbReference>
<keyword evidence="3" id="KW-0479">Metal-binding</keyword>
<dbReference type="InterPro" id="IPR043153">
    <property type="entry name" value="DENN_C"/>
</dbReference>
<dbReference type="KEGG" id="goe:100898162"/>
<feature type="compositionally biased region" description="Basic and acidic residues" evidence="5">
    <location>
        <begin position="1183"/>
        <end position="1193"/>
    </location>
</feature>
<keyword evidence="2" id="KW-0597">Phosphoprotein</keyword>
<dbReference type="Pfam" id="PF12335">
    <property type="entry name" value="SBF2"/>
    <property type="match status" value="1"/>
</dbReference>
<dbReference type="InterPro" id="IPR002219">
    <property type="entry name" value="PKC_DAG/PE"/>
</dbReference>
<dbReference type="SUPFAM" id="SSF50729">
    <property type="entry name" value="PH domain-like"/>
    <property type="match status" value="1"/>
</dbReference>
<evidence type="ECO:0000256" key="2">
    <source>
        <dbReference type="ARBA" id="ARBA00022553"/>
    </source>
</evidence>
<dbReference type="SMART" id="SM00233">
    <property type="entry name" value="PH"/>
    <property type="match status" value="1"/>
</dbReference>
<feature type="region of interest" description="Disordered" evidence="5">
    <location>
        <begin position="1180"/>
        <end position="1203"/>
    </location>
</feature>
<dbReference type="GO" id="GO:0016020">
    <property type="term" value="C:membrane"/>
    <property type="evidence" value="ECO:0007669"/>
    <property type="project" value="TreeGrafter"/>
</dbReference>
<evidence type="ECO:0000256" key="3">
    <source>
        <dbReference type="ARBA" id="ARBA00022723"/>
    </source>
</evidence>
<dbReference type="SMART" id="SM00568">
    <property type="entry name" value="GRAM"/>
    <property type="match status" value="1"/>
</dbReference>
<evidence type="ECO:0000256" key="1">
    <source>
        <dbReference type="ARBA" id="ARBA00007471"/>
    </source>
</evidence>
<evidence type="ECO:0000256" key="5">
    <source>
        <dbReference type="SAM" id="MobiDB-lite"/>
    </source>
</evidence>
<dbReference type="PROSITE" id="PS50211">
    <property type="entry name" value="DENN"/>
    <property type="match status" value="1"/>
</dbReference>
<gene>
    <name evidence="11" type="primary">LOC100898162</name>
</gene>
<dbReference type="InterPro" id="IPR022096">
    <property type="entry name" value="SBF1/SBF2"/>
</dbReference>
<feature type="domain" description="UDENN" evidence="8">
    <location>
        <begin position="7"/>
        <end position="424"/>
    </location>
</feature>
<dbReference type="Pfam" id="PF00130">
    <property type="entry name" value="C1_1"/>
    <property type="match status" value="1"/>
</dbReference>
<dbReference type="InterPro" id="IPR046349">
    <property type="entry name" value="C1-like_sf"/>
</dbReference>
<dbReference type="PANTHER" id="PTHR10807">
    <property type="entry name" value="MYOTUBULARIN-RELATED"/>
    <property type="match status" value="1"/>
</dbReference>
<dbReference type="Gene3D" id="3.40.50.11500">
    <property type="match status" value="1"/>
</dbReference>
<protein>
    <submittedName>
        <fullName evidence="11">Myotubularin-related protein 13</fullName>
    </submittedName>
</protein>
<evidence type="ECO:0000256" key="4">
    <source>
        <dbReference type="ARBA" id="ARBA00022833"/>
    </source>
</evidence>
<sequence length="1788" mass="201986">MAVRLADYFVVVGFDHTKERSGSSQGAIQQRYPVTDWPDVPFIQGIDTFCQPQGWSLANQPAKPTFFVAVLTDINGNRHNAAIFAFTEPVALAQDHERHSLTYAPRCLVLIARHAHINILRQCLGLIYTAHVDRLQAPLETLIGNMLGAVTIPPPGSPPLRFSLGAGDLQVIEPRKFAAVPVTGTSVFSLFSRLSAHNVVQLLCAAMAEFKIVFFSQSYMRLHQSCHAIISLMYPFKYTHVYIPLLPSALIEVLNTPTPFIMGCHASLRGEILDIYDVMMVDLDSGSLDVPQCVTIPKLPDSLQQRLHADLCMILQPDLLIADEAFASELATNTSRDPSVLRDDPAVLDKQIRAVFLRIFAQMLQGYRCCLTVVRIHPRPLIVFNRSAFLSREAKNKSEFVEKLLNCMFFQQFVVDRGPPYRVCDLFDEVYVEMQHLIKSREHHIQDIAKLLYENEHHGSQFLQRVPQPTQGAFTRIHQPAFPPLVAPQITAIIEQSAAKSNGSSNSKSEIGRIVPNAGMTTRSVSGVERKLDVLRNCVKCIFDKNLSEARKCIPGVIRAFENGAYRAALAHELQRYVTGNFRVELELSQFDLVVRLMNCALQDDPNTHVDTIGIAILLLPLTQTFCRRLATNVVQFAYTCLQDHAVWQSMEFWEAAFHQDVERNIIMLYQESKDFPSVALELCATQMKLSQGNTDKFQTDTHNQREEQTLYSQAVEYIYLITCLRIPPDVKSQRHNVSNNKAAGSESNSICDTDSIDGESSFANEDDSSNILRQGVIKFIARFIDKVCTDAFVTEEHMRQLHSMIPQRVDMQLEDMRAVHRESERLPPVLKAKIQQPCLLSGETFIAEEIRAYLLPDGRQEDLVMPLIPSEGALFVTNYRIIFKGTPIDPYLCEHNVIRAFPIASLSKDKKIAFPKDLNMEQCHSDCLQLRSHTFELMKIAVDLEVPPEKIDLLRQQWQSAGLFALSKGQIPVVPKLKEKHHTLRFKKKMFQTAVKAGISKGRSYAATLTQTLPNDRTILATLPDEGPFSMAPWEATLSKDYQRLQLNGQNGLLSVGHVHTLCKSYPPLVVVPSSANSDRLQKVAKCYRHGRFPVVTWRHPTTKALLLRGSALHGKGIAHRIGAQGTQGETSMWIEQEKYIGTIIAGASHCMTASGTLTNGSFSRSNAHRWSGGKSFTYRPPHRESISDRHSLSSMLSSSDNDSPSFFNRAALYIVSEKSQTRGVKAPHNSDFIPVDPFEVAKVRTAFKQLCSAVCPATVDPNLKLMTRIEESGWLQLIQELLYHTKNFVDLMHEDGSSVVLCLEEGWDVTCQLSALTQLCLDPHYRKIDGFCTLIEKEWLAFGHRFALRGNISQQSSAFTPIFLQFLDCVHQLLIQYPTSFEFNQFYLRFLAYHSVSGRFRTFINDGGVAQSVEVDSEAPDLFEYIQKVHSNAPIFHNYWYTAELDEVLKPQYLMANLEVWEYYLEDHLSNASPYEFEIVLAENETQSEDKDEESTSENRASQYQRRINMNGYNHSVQEEASFPLLLEELRKAELELARTPQKWKQVWNRLEAQNLPVPAPTGIFGACGVARGLLSPSAMDLGASIARKVDVLVRGFSNKDSSHAHRFERHYYNTPTYCDHCSKLLLGLVKPGMKCLDCGYNCHDKCHDVAPSNCTKVKQKESALISQPPSNPILPLVESTAAYDQLTSRIIETKTFEGYLSKRGALLKGWKQRWFVLDSTKHQLRYYEGHEDHANRGVVELSEVLSVSQHGETFELRTRSRTYGLMADNEKKAQEWVEKIQSCLQ</sequence>